<dbReference type="AlphaFoldDB" id="A0A8X8G0T1"/>
<keyword evidence="1" id="KW-0732">Signal</keyword>
<comment type="caution">
    <text evidence="2">The sequence shown here is derived from an EMBL/GenBank/DDBJ whole genome shotgun (WGS) entry which is preliminary data.</text>
</comment>
<proteinExistence type="predicted"/>
<organism evidence="2 3">
    <name type="scientific">Stenotrophomonas lacuserhaii</name>
    <dbReference type="NCBI Taxonomy" id="2760084"/>
    <lineage>
        <taxon>Bacteria</taxon>
        <taxon>Pseudomonadati</taxon>
        <taxon>Pseudomonadota</taxon>
        <taxon>Gammaproteobacteria</taxon>
        <taxon>Lysobacterales</taxon>
        <taxon>Lysobacteraceae</taxon>
        <taxon>Stenotrophomonas</taxon>
    </lineage>
</organism>
<feature type="chain" id="PRO_5036453613" description="Lipoprotein" evidence="1">
    <location>
        <begin position="23"/>
        <end position="314"/>
    </location>
</feature>
<feature type="signal peptide" evidence="1">
    <location>
        <begin position="1"/>
        <end position="22"/>
    </location>
</feature>
<evidence type="ECO:0000313" key="2">
    <source>
        <dbReference type="EMBL" id="MBD7954455.1"/>
    </source>
</evidence>
<dbReference type="RefSeq" id="WP_191770653.1">
    <property type="nucleotide sequence ID" value="NZ_JACSQS010000008.1"/>
</dbReference>
<reference evidence="2 3" key="1">
    <citation type="submission" date="2020-08" db="EMBL/GenBank/DDBJ databases">
        <title>A Genomic Blueprint of the Chicken Gut Microbiome.</title>
        <authorList>
            <person name="Gilroy R."/>
            <person name="Ravi A."/>
            <person name="Getino M."/>
            <person name="Pursley I."/>
            <person name="Horton D.L."/>
            <person name="Alikhan N.-F."/>
            <person name="Baker D."/>
            <person name="Gharbi K."/>
            <person name="Hall N."/>
            <person name="Watson M."/>
            <person name="Adriaenssens E.M."/>
            <person name="Foster-Nyarko E."/>
            <person name="Jarju S."/>
            <person name="Secka A."/>
            <person name="Antonio M."/>
            <person name="Oren A."/>
            <person name="Chaudhuri R."/>
            <person name="La Ragione R.M."/>
            <person name="Hildebrand F."/>
            <person name="Pallen M.J."/>
        </authorList>
    </citation>
    <scope>NUCLEOTIDE SEQUENCE [LARGE SCALE GENOMIC DNA]</scope>
    <source>
        <strain evidence="2 3">Sa5BUN4</strain>
    </source>
</reference>
<name>A0A8X8G0T1_9GAMM</name>
<evidence type="ECO:0000256" key="1">
    <source>
        <dbReference type="SAM" id="SignalP"/>
    </source>
</evidence>
<dbReference type="Proteomes" id="UP000636938">
    <property type="component" value="Unassembled WGS sequence"/>
</dbReference>
<sequence>MMVKNASLLCSAVLAMSAALLAAGCGGTTRKTVLSTDSLKVVAVTESTLDINVSEYQHYTTYTLYVDGTELSDKAFADLLQDADARDEQIVHTDAIVVAEDTVLLASRTRDGSACWTTHLSAHGGKATLEKIITSTVDCSPRPAPPGWSALYDEASNLVLVRTHPFAVQSITGYWQVLWIEGDVAALYAEERAKERLIVRLVRISADETIAEQHLPMNTYAEPDLLHASPHARRQWLFSNFSVSLGVPASIQLRPDNTLKTITPEVWAQYQEMDRQNKEADARASAEGQARTDALYREVRAAESAKGHPASRIQ</sequence>
<protein>
    <recommendedName>
        <fullName evidence="4">Lipoprotein</fullName>
    </recommendedName>
</protein>
<accession>A0A8X8G0T1</accession>
<evidence type="ECO:0000313" key="3">
    <source>
        <dbReference type="Proteomes" id="UP000636938"/>
    </source>
</evidence>
<keyword evidence="3" id="KW-1185">Reference proteome</keyword>
<dbReference type="PROSITE" id="PS51257">
    <property type="entry name" value="PROKAR_LIPOPROTEIN"/>
    <property type="match status" value="1"/>
</dbReference>
<gene>
    <name evidence="2" type="ORF">H9654_09560</name>
</gene>
<dbReference type="EMBL" id="JACSQS010000008">
    <property type="protein sequence ID" value="MBD7954455.1"/>
    <property type="molecule type" value="Genomic_DNA"/>
</dbReference>
<evidence type="ECO:0008006" key="4">
    <source>
        <dbReference type="Google" id="ProtNLM"/>
    </source>
</evidence>